<evidence type="ECO:0000313" key="11">
    <source>
        <dbReference type="Proteomes" id="UP000030147"/>
    </source>
</evidence>
<dbReference type="GO" id="GO:0005283">
    <property type="term" value="F:amino acid:sodium symporter activity"/>
    <property type="evidence" value="ECO:0007669"/>
    <property type="project" value="InterPro"/>
</dbReference>
<keyword evidence="6 9" id="KW-0769">Symport</keyword>
<keyword evidence="11" id="KW-1185">Reference proteome</keyword>
<dbReference type="STRING" id="1385514.N782_14090"/>
<protein>
    <submittedName>
        <fullName evidence="10">Transporter</fullName>
    </submittedName>
</protein>
<evidence type="ECO:0000256" key="3">
    <source>
        <dbReference type="ARBA" id="ARBA00022448"/>
    </source>
</evidence>
<keyword evidence="8 9" id="KW-0472">Membrane</keyword>
<dbReference type="PROSITE" id="PS00873">
    <property type="entry name" value="NA_ALANINE_SYMP"/>
    <property type="match status" value="1"/>
</dbReference>
<dbReference type="AlphaFoldDB" id="A0A0A2TS36"/>
<evidence type="ECO:0000256" key="5">
    <source>
        <dbReference type="ARBA" id="ARBA00022692"/>
    </source>
</evidence>
<keyword evidence="4 9" id="KW-1003">Cell membrane</keyword>
<evidence type="ECO:0000256" key="9">
    <source>
        <dbReference type="RuleBase" id="RU363064"/>
    </source>
</evidence>
<feature type="transmembrane region" description="Helical" evidence="9">
    <location>
        <begin position="212"/>
        <end position="232"/>
    </location>
</feature>
<dbReference type="Pfam" id="PF01235">
    <property type="entry name" value="Na_Ala_symp"/>
    <property type="match status" value="1"/>
</dbReference>
<feature type="transmembrane region" description="Helical" evidence="9">
    <location>
        <begin position="42"/>
        <end position="65"/>
    </location>
</feature>
<dbReference type="PANTHER" id="PTHR30330">
    <property type="entry name" value="AGSS FAMILY TRANSPORTER, SODIUM-ALANINE"/>
    <property type="match status" value="1"/>
</dbReference>
<feature type="transmembrane region" description="Helical" evidence="9">
    <location>
        <begin position="335"/>
        <end position="353"/>
    </location>
</feature>
<keyword evidence="5 9" id="KW-0812">Transmembrane</keyword>
<feature type="transmembrane region" description="Helical" evidence="9">
    <location>
        <begin position="373"/>
        <end position="399"/>
    </location>
</feature>
<accession>A0A0A2TS36</accession>
<feature type="transmembrane region" description="Helical" evidence="9">
    <location>
        <begin position="446"/>
        <end position="464"/>
    </location>
</feature>
<feature type="transmembrane region" description="Helical" evidence="9">
    <location>
        <begin position="131"/>
        <end position="152"/>
    </location>
</feature>
<evidence type="ECO:0000256" key="8">
    <source>
        <dbReference type="ARBA" id="ARBA00023136"/>
    </source>
</evidence>
<dbReference type="PANTHER" id="PTHR30330:SF3">
    <property type="entry name" value="TRANSCRIPTIONAL REGULATOR, LRP FAMILY"/>
    <property type="match status" value="1"/>
</dbReference>
<feature type="transmembrane region" description="Helical" evidence="9">
    <location>
        <begin position="244"/>
        <end position="265"/>
    </location>
</feature>
<evidence type="ECO:0000313" key="10">
    <source>
        <dbReference type="EMBL" id="KGP72080.1"/>
    </source>
</evidence>
<dbReference type="NCBIfam" id="TIGR00835">
    <property type="entry name" value="agcS"/>
    <property type="match status" value="1"/>
</dbReference>
<feature type="transmembrane region" description="Helical" evidence="9">
    <location>
        <begin position="179"/>
        <end position="200"/>
    </location>
</feature>
<dbReference type="GO" id="GO:0005886">
    <property type="term" value="C:plasma membrane"/>
    <property type="evidence" value="ECO:0007669"/>
    <property type="project" value="UniProtKB-SubCell"/>
</dbReference>
<feature type="transmembrane region" description="Helical" evidence="9">
    <location>
        <begin position="271"/>
        <end position="294"/>
    </location>
</feature>
<dbReference type="eggNOG" id="COG1115">
    <property type="taxonomic scope" value="Bacteria"/>
</dbReference>
<evidence type="ECO:0000256" key="6">
    <source>
        <dbReference type="ARBA" id="ARBA00022847"/>
    </source>
</evidence>
<sequence length="487" mass="52069">MSIFEIVLTFLVIFQNIYIYQKMKEGFIIEEDKSALLTSLEWLSGVVWGMPLLILLVGTGVYLTIRLGFLQLRTLPYALKLAFSPSKQDKKSKGDISHYESLTTALAATIGTGNIVGVASAVLAGGPGAVFWMWITALFGMATKYAEAILAVKYRTTDANGRISGGPMYYLEKGLKSKWLGVLFAFFGAGAAFGIGNMVQANAVTSSLQASFNIPKIATAIILVSLISLVIIGGIKSIGRVTSFFVPIMAVFYIIAGLIIIFLNIDSIGSAFGMIFTDAFTGNAVAGGAIGTVIRWGVARGVFSNEAGLGSAPIAAAAAKTDYPGRQALVSMTQVFLDTLLVCTITGLTIVMGGKYTTDIVDSDLTAESFGVFLGNAGSMIVTIGLVFFAFSTIIGWSYYGEKCFGYLTNQRFITFYRILFVGFVFIGGISKLALAWAFADVMNGLMAFPNLIGLLGLSGVVVAETKRFMKVMKEEKQAEASNSYQA</sequence>
<comment type="subcellular location">
    <subcellularLocation>
        <location evidence="1 9">Cell membrane</location>
        <topology evidence="1 9">Multi-pass membrane protein</topology>
    </subcellularLocation>
</comment>
<evidence type="ECO:0000256" key="1">
    <source>
        <dbReference type="ARBA" id="ARBA00004651"/>
    </source>
</evidence>
<evidence type="ECO:0000256" key="2">
    <source>
        <dbReference type="ARBA" id="ARBA00009261"/>
    </source>
</evidence>
<evidence type="ECO:0000256" key="7">
    <source>
        <dbReference type="ARBA" id="ARBA00022989"/>
    </source>
</evidence>
<organism evidence="10 11">
    <name type="scientific">Pontibacillus yanchengensis Y32</name>
    <dbReference type="NCBI Taxonomy" id="1385514"/>
    <lineage>
        <taxon>Bacteria</taxon>
        <taxon>Bacillati</taxon>
        <taxon>Bacillota</taxon>
        <taxon>Bacilli</taxon>
        <taxon>Bacillales</taxon>
        <taxon>Bacillaceae</taxon>
        <taxon>Pontibacillus</taxon>
    </lineage>
</organism>
<feature type="transmembrane region" description="Helical" evidence="9">
    <location>
        <begin position="102"/>
        <end position="125"/>
    </location>
</feature>
<dbReference type="EMBL" id="AVBF01000038">
    <property type="protein sequence ID" value="KGP72080.1"/>
    <property type="molecule type" value="Genomic_DNA"/>
</dbReference>
<dbReference type="PRINTS" id="PR00175">
    <property type="entry name" value="NAALASMPORT"/>
</dbReference>
<keyword evidence="7 9" id="KW-1133">Transmembrane helix</keyword>
<comment type="caution">
    <text evidence="10">The sequence shown here is derived from an EMBL/GenBank/DDBJ whole genome shotgun (WGS) entry which is preliminary data.</text>
</comment>
<dbReference type="Proteomes" id="UP000030147">
    <property type="component" value="Unassembled WGS sequence"/>
</dbReference>
<evidence type="ECO:0000256" key="4">
    <source>
        <dbReference type="ARBA" id="ARBA00022475"/>
    </source>
</evidence>
<dbReference type="InterPro" id="IPR001463">
    <property type="entry name" value="Na/Ala_symport"/>
</dbReference>
<reference evidence="10 11" key="1">
    <citation type="journal article" date="2015" name="Stand. Genomic Sci.">
        <title>High quality draft genome sequence of the moderately halophilic bacterium Pontibacillus yanchengensis Y32(T) and comparison among Pontibacillus genomes.</title>
        <authorList>
            <person name="Huang J."/>
            <person name="Qiao Z.X."/>
            <person name="Tang J.W."/>
            <person name="Wang G."/>
        </authorList>
    </citation>
    <scope>NUCLEOTIDE SEQUENCE [LARGE SCALE GENOMIC DNA]</scope>
    <source>
        <strain evidence="10 11">Y32</strain>
    </source>
</reference>
<comment type="similarity">
    <text evidence="2 9">Belongs to the alanine or glycine:cation symporter (AGCS) (TC 2.A.25) family.</text>
</comment>
<keyword evidence="3 9" id="KW-0813">Transport</keyword>
<dbReference type="FunFam" id="1.20.1740.10:FF:000004">
    <property type="entry name" value="Sodium:alanine symporter family protein"/>
    <property type="match status" value="1"/>
</dbReference>
<proteinExistence type="inferred from homology"/>
<dbReference type="Gene3D" id="1.20.1740.10">
    <property type="entry name" value="Amino acid/polyamine transporter I"/>
    <property type="match status" value="1"/>
</dbReference>
<feature type="transmembrane region" description="Helical" evidence="9">
    <location>
        <begin position="419"/>
        <end position="440"/>
    </location>
</feature>
<gene>
    <name evidence="10" type="ORF">N782_14090</name>
</gene>
<name>A0A0A2TS36_9BACI</name>